<proteinExistence type="predicted"/>
<reference evidence="1" key="1">
    <citation type="submission" date="2021-01" db="EMBL/GenBank/DDBJ databases">
        <title>Chromosome-level genome assembly of a human fungal pathogen reveals clustering of transcriptionally co-regulated genes.</title>
        <authorList>
            <person name="Voorhies M."/>
            <person name="Cohen S."/>
            <person name="Shea T.P."/>
            <person name="Petrus S."/>
            <person name="Munoz J.F."/>
            <person name="Poplawski S."/>
            <person name="Goldman W.E."/>
            <person name="Michael T."/>
            <person name="Cuomo C.A."/>
            <person name="Sil A."/>
            <person name="Beyhan S."/>
        </authorList>
    </citation>
    <scope>NUCLEOTIDE SEQUENCE</scope>
    <source>
        <strain evidence="1">WU24</strain>
    </source>
</reference>
<dbReference type="EMBL" id="CP069116">
    <property type="protein sequence ID" value="QSS66646.1"/>
    <property type="molecule type" value="Genomic_DNA"/>
</dbReference>
<accession>A0A8A1MJJ4</accession>
<protein>
    <submittedName>
        <fullName evidence="1">Uncharacterized protein</fullName>
    </submittedName>
</protein>
<gene>
    <name evidence="1" type="ORF">I7I51_02835</name>
</gene>
<name>A0A8A1MJJ4_AJECA</name>
<dbReference type="Proteomes" id="UP000663671">
    <property type="component" value="Chromosome 6"/>
</dbReference>
<sequence>MCLRHQKSNVFPQLLHLPEYTETDPCSPPESYVAYLPLVNHWWAYCAVSDWGPQPLALTSSAWDFPSLVLPPGRTSRPPESPSYAGRSRILGERVPKALAMIIIFKNIVEK</sequence>
<evidence type="ECO:0000313" key="1">
    <source>
        <dbReference type="EMBL" id="QSS66646.1"/>
    </source>
</evidence>
<organism evidence="1 2">
    <name type="scientific">Ajellomyces capsulatus</name>
    <name type="common">Darling's disease fungus</name>
    <name type="synonym">Histoplasma capsulatum</name>
    <dbReference type="NCBI Taxonomy" id="5037"/>
    <lineage>
        <taxon>Eukaryota</taxon>
        <taxon>Fungi</taxon>
        <taxon>Dikarya</taxon>
        <taxon>Ascomycota</taxon>
        <taxon>Pezizomycotina</taxon>
        <taxon>Eurotiomycetes</taxon>
        <taxon>Eurotiomycetidae</taxon>
        <taxon>Onygenales</taxon>
        <taxon>Ajellomycetaceae</taxon>
        <taxon>Histoplasma</taxon>
    </lineage>
</organism>
<dbReference type="AlphaFoldDB" id="A0A8A1MJJ4"/>
<dbReference type="VEuPathDB" id="FungiDB:I7I51_02835"/>
<evidence type="ECO:0000313" key="2">
    <source>
        <dbReference type="Proteomes" id="UP000663671"/>
    </source>
</evidence>